<dbReference type="PANTHER" id="PTHR11999">
    <property type="entry name" value="GROUP II PYRIDOXAL-5-PHOSPHATE DECARBOXYLASE"/>
    <property type="match status" value="1"/>
</dbReference>
<proteinExistence type="inferred from homology"/>
<evidence type="ECO:0000313" key="10">
    <source>
        <dbReference type="Proteomes" id="UP000002484"/>
    </source>
</evidence>
<reference evidence="9 10" key="1">
    <citation type="submission" date="2010-10" db="EMBL/GenBank/DDBJ databases">
        <title>Complete sequence of Frankia sp. EuI1c.</title>
        <authorList>
            <consortium name="US DOE Joint Genome Institute"/>
            <person name="Lucas S."/>
            <person name="Copeland A."/>
            <person name="Lapidus A."/>
            <person name="Cheng J.-F."/>
            <person name="Bruce D."/>
            <person name="Goodwin L."/>
            <person name="Pitluck S."/>
            <person name="Chertkov O."/>
            <person name="Detter J.C."/>
            <person name="Han C."/>
            <person name="Tapia R."/>
            <person name="Land M."/>
            <person name="Hauser L."/>
            <person name="Jeffries C."/>
            <person name="Kyrpides N."/>
            <person name="Ivanova N."/>
            <person name="Mikhailova N."/>
            <person name="Beauchemin N."/>
            <person name="Sen A."/>
            <person name="Sur S.A."/>
            <person name="Gtari M."/>
            <person name="Wall L."/>
            <person name="Tisa L."/>
            <person name="Woyke T."/>
        </authorList>
    </citation>
    <scope>NUCLEOTIDE SEQUENCE [LARGE SCALE GENOMIC DNA]</scope>
    <source>
        <strain evidence="10">DSM 45817 / CECT 9037 / EuI1c</strain>
    </source>
</reference>
<dbReference type="KEGG" id="fri:FraEuI1c_5600"/>
<dbReference type="InParanoid" id="E3JDF2"/>
<comment type="cofactor">
    <cofactor evidence="1 6 7">
        <name>pyridoxal 5'-phosphate</name>
        <dbReference type="ChEBI" id="CHEBI:597326"/>
    </cofactor>
</comment>
<evidence type="ECO:0000256" key="6">
    <source>
        <dbReference type="PIRSR" id="PIRSR602129-50"/>
    </source>
</evidence>
<dbReference type="eggNOG" id="COG0076">
    <property type="taxonomic scope" value="Bacteria"/>
</dbReference>
<gene>
    <name evidence="9" type="ordered locus">FraEuI1c_5600</name>
</gene>
<organism evidence="9 10">
    <name type="scientific">Pseudofrankia inefficax (strain DSM 45817 / CECT 9037 / DDB 130130 / EuI1c)</name>
    <name type="common">Frankia inefficax</name>
    <dbReference type="NCBI Taxonomy" id="298654"/>
    <lineage>
        <taxon>Bacteria</taxon>
        <taxon>Bacillati</taxon>
        <taxon>Actinomycetota</taxon>
        <taxon>Actinomycetes</taxon>
        <taxon>Frankiales</taxon>
        <taxon>Frankiaceae</taxon>
        <taxon>Pseudofrankia</taxon>
    </lineage>
</organism>
<feature type="modified residue" description="N6-(pyridoxal phosphate)lysine" evidence="6">
    <location>
        <position position="299"/>
    </location>
</feature>
<dbReference type="HOGENOM" id="CLU_011856_0_4_11"/>
<dbReference type="InterPro" id="IPR010977">
    <property type="entry name" value="Aromatic_deC"/>
</dbReference>
<dbReference type="AlphaFoldDB" id="E3JDF2"/>
<keyword evidence="10" id="KW-1185">Reference proteome</keyword>
<evidence type="ECO:0000256" key="2">
    <source>
        <dbReference type="ARBA" id="ARBA00009533"/>
    </source>
</evidence>
<dbReference type="GO" id="GO:0030170">
    <property type="term" value="F:pyridoxal phosphate binding"/>
    <property type="evidence" value="ECO:0007669"/>
    <property type="project" value="InterPro"/>
</dbReference>
<sequence>MWRARNQDELASLFDIVVRHALDYLGRDTKHPLSTHEAHQLLRTQLGGDLPAAGQGSTEVLEQFIAAAEPGLSPSTSGRFFGFVTGGAYPVAVATEWLTSIWDQTPVLHVSSPAAAVVEETVAGWLTQLFGLPTATSVGITTGCAAANLIGLAAARHHVLAAVGWDVGSAGLIGAPAPRVLASRGCHVTVTRAARLLGLGGQIHLVDTDEAGRMRLDHLADLLATTHGPLIVCGEVGNVDTGAVDPVAAVAELTHAHGGWLHLDAAFGMWAAASPRLRATVPGLAGLDRADSWATDAHKWLNVPYDCGIALCAHPAAHLAALRAQADYLPSASDGVRHPMDYTPEMSRRARALVLWTTLRHLGADGVAELVERCCALARRMADQLARVDGVTVLAEVTLNQVLVRFTPPPHGRSPDPRDAAAAWDPAAYETPAEDAHTEAVVGAFQRGGVGWASPTRWRGRTALRLSVCNWQTDAATVDAAVAALVTAHRAPPPAAVTAHPPALPRPSHPHDDDLIPEGTA</sequence>
<dbReference type="Gene3D" id="3.40.640.10">
    <property type="entry name" value="Type I PLP-dependent aspartate aminotransferase-like (Major domain)"/>
    <property type="match status" value="1"/>
</dbReference>
<feature type="region of interest" description="Disordered" evidence="8">
    <location>
        <begin position="493"/>
        <end position="521"/>
    </location>
</feature>
<dbReference type="EMBL" id="CP002299">
    <property type="protein sequence ID" value="ADP83585.1"/>
    <property type="molecule type" value="Genomic_DNA"/>
</dbReference>
<evidence type="ECO:0000256" key="3">
    <source>
        <dbReference type="ARBA" id="ARBA00022793"/>
    </source>
</evidence>
<keyword evidence="3" id="KW-0210">Decarboxylase</keyword>
<dbReference type="InterPro" id="IPR015421">
    <property type="entry name" value="PyrdxlP-dep_Trfase_major"/>
</dbReference>
<evidence type="ECO:0000256" key="7">
    <source>
        <dbReference type="RuleBase" id="RU000382"/>
    </source>
</evidence>
<dbReference type="Proteomes" id="UP000002484">
    <property type="component" value="Chromosome"/>
</dbReference>
<comment type="similarity">
    <text evidence="2 7">Belongs to the group II decarboxylase family.</text>
</comment>
<dbReference type="InterPro" id="IPR015424">
    <property type="entry name" value="PyrdxlP-dep_Trfase"/>
</dbReference>
<evidence type="ECO:0000256" key="1">
    <source>
        <dbReference type="ARBA" id="ARBA00001933"/>
    </source>
</evidence>
<dbReference type="InterPro" id="IPR015422">
    <property type="entry name" value="PyrdxlP-dep_Trfase_small"/>
</dbReference>
<evidence type="ECO:0000256" key="4">
    <source>
        <dbReference type="ARBA" id="ARBA00022898"/>
    </source>
</evidence>
<keyword evidence="5 7" id="KW-0456">Lyase</keyword>
<dbReference type="GO" id="GO:0004058">
    <property type="term" value="F:aromatic-L-amino-acid decarboxylase activity"/>
    <property type="evidence" value="ECO:0007669"/>
    <property type="project" value="UniProtKB-ARBA"/>
</dbReference>
<dbReference type="STRING" id="298654.FraEuI1c_5600"/>
<dbReference type="OrthoDB" id="3335676at2"/>
<evidence type="ECO:0000256" key="5">
    <source>
        <dbReference type="ARBA" id="ARBA00023239"/>
    </source>
</evidence>
<name>E3JDF2_PSEI1</name>
<dbReference type="SUPFAM" id="SSF53383">
    <property type="entry name" value="PLP-dependent transferases"/>
    <property type="match status" value="1"/>
</dbReference>
<protein>
    <submittedName>
        <fullName evidence="9">Pyridoxal-dependent decarboxylase</fullName>
    </submittedName>
</protein>
<dbReference type="Pfam" id="PF00282">
    <property type="entry name" value="Pyridoxal_deC"/>
    <property type="match status" value="1"/>
</dbReference>
<dbReference type="PANTHER" id="PTHR11999:SF70">
    <property type="entry name" value="MIP05841P"/>
    <property type="match status" value="1"/>
</dbReference>
<dbReference type="Gene3D" id="3.90.1150.10">
    <property type="entry name" value="Aspartate Aminotransferase, domain 1"/>
    <property type="match status" value="1"/>
</dbReference>
<evidence type="ECO:0000313" key="9">
    <source>
        <dbReference type="EMBL" id="ADP83585.1"/>
    </source>
</evidence>
<accession>E3JDF2</accession>
<dbReference type="InterPro" id="IPR002129">
    <property type="entry name" value="PyrdxlP-dep_de-COase"/>
</dbReference>
<evidence type="ECO:0000256" key="8">
    <source>
        <dbReference type="SAM" id="MobiDB-lite"/>
    </source>
</evidence>
<keyword evidence="4 6" id="KW-0663">Pyridoxal phosphate</keyword>
<dbReference type="GO" id="GO:0019752">
    <property type="term" value="P:carboxylic acid metabolic process"/>
    <property type="evidence" value="ECO:0007669"/>
    <property type="project" value="InterPro"/>
</dbReference>
<dbReference type="RefSeq" id="WP_013426703.1">
    <property type="nucleotide sequence ID" value="NC_014666.1"/>
</dbReference>